<dbReference type="GeneID" id="116289574"/>
<dbReference type="PRINTS" id="PR00258">
    <property type="entry name" value="SPERACTRCPTR"/>
</dbReference>
<evidence type="ECO:0000256" key="5">
    <source>
        <dbReference type="ARBA" id="ARBA00022989"/>
    </source>
</evidence>
<keyword evidence="8" id="KW-0325">Glycoprotein</keyword>
<dbReference type="InterPro" id="IPR036772">
    <property type="entry name" value="SRCR-like_dom_sf"/>
</dbReference>
<evidence type="ECO:0000313" key="11">
    <source>
        <dbReference type="Proteomes" id="UP000515163"/>
    </source>
</evidence>
<dbReference type="RefSeq" id="XP_031552378.1">
    <property type="nucleotide sequence ID" value="XM_031696518.1"/>
</dbReference>
<reference evidence="12" key="1">
    <citation type="submission" date="2025-08" db="UniProtKB">
        <authorList>
            <consortium name="RefSeq"/>
        </authorList>
    </citation>
    <scope>IDENTIFICATION</scope>
    <source>
        <tissue evidence="12">Tentacle</tissue>
    </source>
</reference>
<keyword evidence="11" id="KW-1185">Reference proteome</keyword>
<dbReference type="Pfam" id="PF00530">
    <property type="entry name" value="SRCR"/>
    <property type="match status" value="3"/>
</dbReference>
<dbReference type="PANTHER" id="PTHR48071:SF18">
    <property type="entry name" value="DELETED IN MALIGNANT BRAIN TUMORS 1 PROTEIN-RELATED"/>
    <property type="match status" value="1"/>
</dbReference>
<evidence type="ECO:0000256" key="4">
    <source>
        <dbReference type="ARBA" id="ARBA00022737"/>
    </source>
</evidence>
<feature type="domain" description="SRCR" evidence="10">
    <location>
        <begin position="97"/>
        <end position="182"/>
    </location>
</feature>
<keyword evidence="4" id="KW-0677">Repeat</keyword>
<gene>
    <name evidence="12" type="primary">LOC116289574</name>
</gene>
<dbReference type="InterPro" id="IPR001190">
    <property type="entry name" value="SRCR"/>
</dbReference>
<evidence type="ECO:0000259" key="10">
    <source>
        <dbReference type="PROSITE" id="PS50287"/>
    </source>
</evidence>
<sequence length="182" mass="20198">MLFGISEVYHQRQWGTVCQGYWDIPDAKVACRQLGFAKAVGASHYGRGTELGQWGTVCHSDFDMRDAKVACHQLGYAKTVGYWWYGRGSGKVWLFILEVYHQSQWGTVGRNGWYTEEAQVTCRQIGFTKAVGFSWEGRGTGKVWVNYMACTGSESSLGSCPHDGWGNVGSGCNTHQYDAGIV</sequence>
<evidence type="ECO:0000256" key="9">
    <source>
        <dbReference type="PROSITE-ProRule" id="PRU00196"/>
    </source>
</evidence>
<feature type="domain" description="SRCR" evidence="10">
    <location>
        <begin position="52"/>
        <end position="94"/>
    </location>
</feature>
<feature type="domain" description="SRCR" evidence="10">
    <location>
        <begin position="1"/>
        <end position="49"/>
    </location>
</feature>
<organism evidence="11 12">
    <name type="scientific">Actinia tenebrosa</name>
    <name type="common">Australian red waratah sea anemone</name>
    <dbReference type="NCBI Taxonomy" id="6105"/>
    <lineage>
        <taxon>Eukaryota</taxon>
        <taxon>Metazoa</taxon>
        <taxon>Cnidaria</taxon>
        <taxon>Anthozoa</taxon>
        <taxon>Hexacorallia</taxon>
        <taxon>Actiniaria</taxon>
        <taxon>Actiniidae</taxon>
        <taxon>Actinia</taxon>
    </lineage>
</organism>
<comment type="caution">
    <text evidence="9">Lacks conserved residue(s) required for the propagation of feature annotation.</text>
</comment>
<comment type="subcellular location">
    <subcellularLocation>
        <location evidence="1">Membrane</location>
        <topology evidence="1">Single-pass membrane protein</topology>
    </subcellularLocation>
</comment>
<dbReference type="PANTHER" id="PTHR48071">
    <property type="entry name" value="SRCR DOMAIN-CONTAINING PROTEIN"/>
    <property type="match status" value="1"/>
</dbReference>
<evidence type="ECO:0000256" key="1">
    <source>
        <dbReference type="ARBA" id="ARBA00004167"/>
    </source>
</evidence>
<accession>A0A6P8HB80</accession>
<dbReference type="OrthoDB" id="422749at2759"/>
<dbReference type="KEGG" id="aten:116289574"/>
<evidence type="ECO:0000256" key="7">
    <source>
        <dbReference type="ARBA" id="ARBA00023157"/>
    </source>
</evidence>
<dbReference type="FunFam" id="3.10.250.10:FF:000016">
    <property type="entry name" value="Scavenger receptor cysteine-rich protein type 12"/>
    <property type="match status" value="1"/>
</dbReference>
<dbReference type="GO" id="GO:0016020">
    <property type="term" value="C:membrane"/>
    <property type="evidence" value="ECO:0007669"/>
    <property type="project" value="UniProtKB-SubCell"/>
</dbReference>
<dbReference type="SUPFAM" id="SSF56487">
    <property type="entry name" value="SRCR-like"/>
    <property type="match status" value="3"/>
</dbReference>
<feature type="disulfide bond" evidence="9">
    <location>
        <begin position="150"/>
        <end position="160"/>
    </location>
</feature>
<keyword evidence="7 9" id="KW-1015">Disulfide bond</keyword>
<proteinExistence type="predicted"/>
<dbReference type="SMART" id="SM00202">
    <property type="entry name" value="SR"/>
    <property type="match status" value="2"/>
</dbReference>
<name>A0A6P8HB80_ACTTE</name>
<evidence type="ECO:0000256" key="6">
    <source>
        <dbReference type="ARBA" id="ARBA00023136"/>
    </source>
</evidence>
<dbReference type="Gene3D" id="3.10.250.10">
    <property type="entry name" value="SRCR-like domain"/>
    <property type="match status" value="3"/>
</dbReference>
<keyword evidence="3" id="KW-0732">Signal</keyword>
<dbReference type="Proteomes" id="UP000515163">
    <property type="component" value="Unplaced"/>
</dbReference>
<dbReference type="PROSITE" id="PS50287">
    <property type="entry name" value="SRCR_2"/>
    <property type="match status" value="3"/>
</dbReference>
<evidence type="ECO:0000256" key="2">
    <source>
        <dbReference type="ARBA" id="ARBA00022692"/>
    </source>
</evidence>
<keyword evidence="2" id="KW-0812">Transmembrane</keyword>
<evidence type="ECO:0000256" key="8">
    <source>
        <dbReference type="ARBA" id="ARBA00023180"/>
    </source>
</evidence>
<keyword evidence="6" id="KW-0472">Membrane</keyword>
<evidence type="ECO:0000313" key="12">
    <source>
        <dbReference type="RefSeq" id="XP_031552378.1"/>
    </source>
</evidence>
<dbReference type="AlphaFoldDB" id="A0A6P8HB80"/>
<protein>
    <submittedName>
        <fullName evidence="12">Scavenger receptor cysteine-rich type 1 protein M130-like</fullName>
    </submittedName>
</protein>
<keyword evidence="5" id="KW-1133">Transmembrane helix</keyword>
<evidence type="ECO:0000256" key="3">
    <source>
        <dbReference type="ARBA" id="ARBA00022729"/>
    </source>
</evidence>
<dbReference type="InParanoid" id="A0A6P8HB80"/>